<dbReference type="InterPro" id="IPR025680">
    <property type="entry name" value="DddI"/>
</dbReference>
<dbReference type="STRING" id="587909.SAMN05421810_105258"/>
<sequence>MTHTATYRAAVPTFRDGVAGGEDVPVSTEEDVDRLVTLLVEPGVYTASLQAGEGMAVLEAHVQDGYGYLRYYGLDQSAVSAGVSASPPVESEVEFPGGSGLPLDQFRAVLAEFVKTGGRRPAAVEWRRLS</sequence>
<organism evidence="1 2">
    <name type="scientific">Amycolatopsis arida</name>
    <dbReference type="NCBI Taxonomy" id="587909"/>
    <lineage>
        <taxon>Bacteria</taxon>
        <taxon>Bacillati</taxon>
        <taxon>Actinomycetota</taxon>
        <taxon>Actinomycetes</taxon>
        <taxon>Pseudonocardiales</taxon>
        <taxon>Pseudonocardiaceae</taxon>
        <taxon>Amycolatopsis</taxon>
    </lineage>
</organism>
<keyword evidence="2" id="KW-1185">Reference proteome</keyword>
<proteinExistence type="predicted"/>
<dbReference type="RefSeq" id="WP_092531110.1">
    <property type="nucleotide sequence ID" value="NZ_FOWW01000005.1"/>
</dbReference>
<dbReference type="EMBL" id="FOWW01000005">
    <property type="protein sequence ID" value="SFQ22752.1"/>
    <property type="molecule type" value="Genomic_DNA"/>
</dbReference>
<name>A0A1I5WSJ0_9PSEU</name>
<gene>
    <name evidence="1" type="ORF">SAMN05421810_105258</name>
</gene>
<dbReference type="AlphaFoldDB" id="A0A1I5WSJ0"/>
<accession>A0A1I5WSJ0</accession>
<reference evidence="2" key="1">
    <citation type="submission" date="2016-10" db="EMBL/GenBank/DDBJ databases">
        <authorList>
            <person name="Varghese N."/>
            <person name="Submissions S."/>
        </authorList>
    </citation>
    <scope>NUCLEOTIDE SEQUENCE [LARGE SCALE GENOMIC DNA]</scope>
    <source>
        <strain evidence="2">CGMCC 4.5579</strain>
    </source>
</reference>
<dbReference type="Proteomes" id="UP000198727">
    <property type="component" value="Unassembled WGS sequence"/>
</dbReference>
<evidence type="ECO:0000313" key="2">
    <source>
        <dbReference type="Proteomes" id="UP000198727"/>
    </source>
</evidence>
<evidence type="ECO:0000313" key="1">
    <source>
        <dbReference type="EMBL" id="SFQ22752.1"/>
    </source>
</evidence>
<protein>
    <submittedName>
        <fullName evidence="1">Immunity protein Imm1</fullName>
    </submittedName>
</protein>
<dbReference type="OrthoDB" id="3692627at2"/>
<dbReference type="Pfam" id="PF14430">
    <property type="entry name" value="Imm1"/>
    <property type="match status" value="1"/>
</dbReference>